<proteinExistence type="predicted"/>
<reference evidence="2 3" key="1">
    <citation type="submission" date="2018-12" db="EMBL/GenBank/DDBJ databases">
        <authorList>
            <person name="Sun L."/>
            <person name="Chen Z."/>
        </authorList>
    </citation>
    <scope>NUCLEOTIDE SEQUENCE [LARGE SCALE GENOMIC DNA]</scope>
    <source>
        <strain evidence="2 3">3-5-3</strain>
    </source>
</reference>
<keyword evidence="1" id="KW-0472">Membrane</keyword>
<dbReference type="AlphaFoldDB" id="A0A3S1CXD5"/>
<evidence type="ECO:0000313" key="3">
    <source>
        <dbReference type="Proteomes" id="UP000272464"/>
    </source>
</evidence>
<organism evidence="2 3">
    <name type="scientific">Paenibacillus zeisoli</name>
    <dbReference type="NCBI Taxonomy" id="2496267"/>
    <lineage>
        <taxon>Bacteria</taxon>
        <taxon>Bacillati</taxon>
        <taxon>Bacillota</taxon>
        <taxon>Bacilli</taxon>
        <taxon>Bacillales</taxon>
        <taxon>Paenibacillaceae</taxon>
        <taxon>Paenibacillus</taxon>
    </lineage>
</organism>
<gene>
    <name evidence="2" type="ORF">EJP77_16345</name>
</gene>
<dbReference type="EMBL" id="RZNX01000008">
    <property type="protein sequence ID" value="RUT28976.1"/>
    <property type="molecule type" value="Genomic_DNA"/>
</dbReference>
<evidence type="ECO:0000256" key="1">
    <source>
        <dbReference type="SAM" id="Phobius"/>
    </source>
</evidence>
<name>A0A3S1CXD5_9BACL</name>
<evidence type="ECO:0000313" key="2">
    <source>
        <dbReference type="EMBL" id="RUT28976.1"/>
    </source>
</evidence>
<sequence>MKRSYRGVILLCFVLLLNIICTQQAVNSYFYERYERVVLFAVLNIVLFPIAIWIYFRERDVK</sequence>
<keyword evidence="3" id="KW-1185">Reference proteome</keyword>
<keyword evidence="1" id="KW-0812">Transmembrane</keyword>
<dbReference type="Proteomes" id="UP000272464">
    <property type="component" value="Unassembled WGS sequence"/>
</dbReference>
<feature type="transmembrane region" description="Helical" evidence="1">
    <location>
        <begin position="37"/>
        <end position="56"/>
    </location>
</feature>
<protein>
    <submittedName>
        <fullName evidence="2">Uncharacterized protein</fullName>
    </submittedName>
</protein>
<accession>A0A3S1CXD5</accession>
<dbReference type="OrthoDB" id="2664144at2"/>
<comment type="caution">
    <text evidence="2">The sequence shown here is derived from an EMBL/GenBank/DDBJ whole genome shotgun (WGS) entry which is preliminary data.</text>
</comment>
<keyword evidence="1" id="KW-1133">Transmembrane helix</keyword>
<dbReference type="RefSeq" id="WP_127200324.1">
    <property type="nucleotide sequence ID" value="NZ_RZNX01000008.1"/>
</dbReference>